<dbReference type="SUPFAM" id="SSF47473">
    <property type="entry name" value="EF-hand"/>
    <property type="match status" value="1"/>
</dbReference>
<reference evidence="1" key="1">
    <citation type="submission" date="2023-10" db="EMBL/GenBank/DDBJ databases">
        <authorList>
            <person name="Chen Y."/>
            <person name="Shah S."/>
            <person name="Dougan E. K."/>
            <person name="Thang M."/>
            <person name="Chan C."/>
        </authorList>
    </citation>
    <scope>NUCLEOTIDE SEQUENCE [LARGE SCALE GENOMIC DNA]</scope>
</reference>
<evidence type="ECO:0000313" key="1">
    <source>
        <dbReference type="EMBL" id="CAK0902106.1"/>
    </source>
</evidence>
<evidence type="ECO:0000313" key="2">
    <source>
        <dbReference type="Proteomes" id="UP001189429"/>
    </source>
</evidence>
<comment type="caution">
    <text evidence="1">The sequence shown here is derived from an EMBL/GenBank/DDBJ whole genome shotgun (WGS) entry which is preliminary data.</text>
</comment>
<feature type="non-terminal residue" evidence="1">
    <location>
        <position position="183"/>
    </location>
</feature>
<accession>A0ABN9XQ94</accession>
<organism evidence="1 2">
    <name type="scientific">Prorocentrum cordatum</name>
    <dbReference type="NCBI Taxonomy" id="2364126"/>
    <lineage>
        <taxon>Eukaryota</taxon>
        <taxon>Sar</taxon>
        <taxon>Alveolata</taxon>
        <taxon>Dinophyceae</taxon>
        <taxon>Prorocentrales</taxon>
        <taxon>Prorocentraceae</taxon>
        <taxon>Prorocentrum</taxon>
    </lineage>
</organism>
<sequence>MLPVKVQTPLQVRGFDGYAEFLFEQVGGALLRACAGQPGGAKAAEAFRLVDTSGGGDGRVGPEELQVAAVKYGDRNLTTPQQSRFVELVSKKAGISSGSALDFSHFQAVFIPKGPAAVVYQPTQQLLPPPSLEESCMHLHRLGPERIRRLRDRAHRRNPDGHLGLQELARCIKEAAPELTPAE</sequence>
<keyword evidence="2" id="KW-1185">Reference proteome</keyword>
<dbReference type="Proteomes" id="UP001189429">
    <property type="component" value="Unassembled WGS sequence"/>
</dbReference>
<dbReference type="InterPro" id="IPR011992">
    <property type="entry name" value="EF-hand-dom_pair"/>
</dbReference>
<protein>
    <submittedName>
        <fullName evidence="1">Uncharacterized protein</fullName>
    </submittedName>
</protein>
<dbReference type="EMBL" id="CAUYUJ010021023">
    <property type="protein sequence ID" value="CAK0902106.1"/>
    <property type="molecule type" value="Genomic_DNA"/>
</dbReference>
<gene>
    <name evidence="1" type="ORF">PCOR1329_LOCUS78817</name>
</gene>
<proteinExistence type="predicted"/>
<name>A0ABN9XQ94_9DINO</name>